<dbReference type="Gene3D" id="3.30.565.10">
    <property type="entry name" value="Histidine kinase-like ATPase, C-terminal domain"/>
    <property type="match status" value="1"/>
</dbReference>
<evidence type="ECO:0000256" key="13">
    <source>
        <dbReference type="ARBA" id="ARBA00023235"/>
    </source>
</evidence>
<feature type="compositionally biased region" description="Acidic residues" evidence="17">
    <location>
        <begin position="42"/>
        <end position="51"/>
    </location>
</feature>
<feature type="region of interest" description="Disordered" evidence="17">
    <location>
        <begin position="1155"/>
        <end position="1180"/>
    </location>
</feature>
<dbReference type="InterPro" id="IPR013758">
    <property type="entry name" value="Topo_IIA_A/C_ab"/>
</dbReference>
<comment type="cofactor">
    <cofactor evidence="3">
        <name>Mg(2+)</name>
        <dbReference type="ChEBI" id="CHEBI:18420"/>
    </cofactor>
</comment>
<feature type="active site" description="O-(5'-phospho-DNA)-tyrosine intermediate" evidence="15">
    <location>
        <position position="872"/>
    </location>
</feature>
<dbReference type="PROSITE" id="PS50880">
    <property type="entry name" value="TOPRIM"/>
    <property type="match status" value="1"/>
</dbReference>
<dbReference type="PANTHER" id="PTHR10169">
    <property type="entry name" value="DNA TOPOISOMERASE/GYRASE"/>
    <property type="match status" value="1"/>
</dbReference>
<evidence type="ECO:0000256" key="3">
    <source>
        <dbReference type="ARBA" id="ARBA00001946"/>
    </source>
</evidence>
<evidence type="ECO:0000259" key="18">
    <source>
        <dbReference type="PROSITE" id="PS50880"/>
    </source>
</evidence>
<feature type="domain" description="Topo IIA-type catalytic" evidence="19">
    <location>
        <begin position="782"/>
        <end position="1195"/>
    </location>
</feature>
<evidence type="ECO:0000256" key="14">
    <source>
        <dbReference type="ARBA" id="ARBA00053943"/>
    </source>
</evidence>
<evidence type="ECO:0000256" key="12">
    <source>
        <dbReference type="ARBA" id="ARBA00023125"/>
    </source>
</evidence>
<evidence type="ECO:0000256" key="5">
    <source>
        <dbReference type="ARBA" id="ARBA00012895"/>
    </source>
</evidence>
<feature type="compositionally biased region" description="Low complexity" evidence="17">
    <location>
        <begin position="1"/>
        <end position="16"/>
    </location>
</feature>
<dbReference type="PROSITE" id="PS52040">
    <property type="entry name" value="TOPO_IIA"/>
    <property type="match status" value="1"/>
</dbReference>
<dbReference type="GO" id="GO:0046872">
    <property type="term" value="F:metal ion binding"/>
    <property type="evidence" value="ECO:0007669"/>
    <property type="project" value="UniProtKB-KW"/>
</dbReference>
<dbReference type="Pfam" id="PF02518">
    <property type="entry name" value="HATPase_c"/>
    <property type="match status" value="1"/>
</dbReference>
<dbReference type="InterPro" id="IPR034157">
    <property type="entry name" value="TOPRIM_TopoII"/>
</dbReference>
<organism evidence="20 21">
    <name type="scientific">Ascodesmis nigricans</name>
    <dbReference type="NCBI Taxonomy" id="341454"/>
    <lineage>
        <taxon>Eukaryota</taxon>
        <taxon>Fungi</taxon>
        <taxon>Dikarya</taxon>
        <taxon>Ascomycota</taxon>
        <taxon>Pezizomycotina</taxon>
        <taxon>Pezizomycetes</taxon>
        <taxon>Pezizales</taxon>
        <taxon>Ascodesmidaceae</taxon>
        <taxon>Ascodesmis</taxon>
    </lineage>
</organism>
<evidence type="ECO:0000256" key="15">
    <source>
        <dbReference type="PROSITE-ProRule" id="PRU01384"/>
    </source>
</evidence>
<dbReference type="GO" id="GO:0005524">
    <property type="term" value="F:ATP binding"/>
    <property type="evidence" value="ECO:0007669"/>
    <property type="project" value="UniProtKB-UniRule"/>
</dbReference>
<dbReference type="SUPFAM" id="SSF54211">
    <property type="entry name" value="Ribosomal protein S5 domain 2-like"/>
    <property type="match status" value="1"/>
</dbReference>
<dbReference type="InterPro" id="IPR002205">
    <property type="entry name" value="Topo_IIA_dom_A"/>
</dbReference>
<dbReference type="EMBL" id="ML220113">
    <property type="protein sequence ID" value="TGZ83657.1"/>
    <property type="molecule type" value="Genomic_DNA"/>
</dbReference>
<dbReference type="FunFam" id="3.30.1360.40:FF:000003">
    <property type="entry name" value="DNA topoisomerase 2"/>
    <property type="match status" value="1"/>
</dbReference>
<comment type="function">
    <text evidence="14 16">Control of topological states of DNA by transient breakage and subsequent rejoining of DNA strands. Topoisomerase II makes double-strand breaks.</text>
</comment>
<dbReference type="GO" id="GO:0005634">
    <property type="term" value="C:nucleus"/>
    <property type="evidence" value="ECO:0007669"/>
    <property type="project" value="TreeGrafter"/>
</dbReference>
<dbReference type="PRINTS" id="PR00418">
    <property type="entry name" value="TPI2FAMILY"/>
</dbReference>
<dbReference type="FunFam" id="3.30.230.10:FF:000008">
    <property type="entry name" value="DNA topoisomerase 2"/>
    <property type="match status" value="1"/>
</dbReference>
<evidence type="ECO:0000256" key="6">
    <source>
        <dbReference type="ARBA" id="ARBA00019635"/>
    </source>
</evidence>
<dbReference type="CDD" id="cd03481">
    <property type="entry name" value="TopoIIA_Trans_ScTopoIIA"/>
    <property type="match status" value="1"/>
</dbReference>
<reference evidence="20 21" key="1">
    <citation type="submission" date="2019-04" db="EMBL/GenBank/DDBJ databases">
        <title>Comparative genomics and transcriptomics to analyze fruiting body development in filamentous ascomycetes.</title>
        <authorList>
            <consortium name="DOE Joint Genome Institute"/>
            <person name="Lutkenhaus R."/>
            <person name="Traeger S."/>
            <person name="Breuer J."/>
            <person name="Kuo A."/>
            <person name="Lipzen A."/>
            <person name="Pangilinan J."/>
            <person name="Dilworth D."/>
            <person name="Sandor L."/>
            <person name="Poggeler S."/>
            <person name="Barry K."/>
            <person name="Grigoriev I.V."/>
            <person name="Nowrousian M."/>
        </authorList>
    </citation>
    <scope>NUCLEOTIDE SEQUENCE [LARGE SCALE GENOMIC DNA]</scope>
    <source>
        <strain evidence="20 21">CBS 389.68</strain>
    </source>
</reference>
<comment type="catalytic activity">
    <reaction evidence="1 15 16">
        <text>ATP-dependent breakage, passage and rejoining of double-stranded DNA.</text>
        <dbReference type="EC" id="5.6.2.2"/>
    </reaction>
</comment>
<keyword evidence="8 16" id="KW-0547">Nucleotide-binding</keyword>
<evidence type="ECO:0000313" key="20">
    <source>
        <dbReference type="EMBL" id="TGZ83657.1"/>
    </source>
</evidence>
<dbReference type="FunFam" id="3.90.199.10:FF:000002">
    <property type="entry name" value="DNA topoisomerase 2"/>
    <property type="match status" value="1"/>
</dbReference>
<keyword evidence="21" id="KW-1185">Reference proteome</keyword>
<dbReference type="CDD" id="cd00187">
    <property type="entry name" value="TOP4c"/>
    <property type="match status" value="1"/>
</dbReference>
<dbReference type="SUPFAM" id="SSF55874">
    <property type="entry name" value="ATPase domain of HSP90 chaperone/DNA topoisomerase II/histidine kinase"/>
    <property type="match status" value="1"/>
</dbReference>
<dbReference type="Pfam" id="PF00204">
    <property type="entry name" value="DNA_gyraseB"/>
    <property type="match status" value="1"/>
</dbReference>
<keyword evidence="9 16" id="KW-0067">ATP-binding</keyword>
<evidence type="ECO:0000256" key="11">
    <source>
        <dbReference type="ARBA" id="ARBA00023029"/>
    </source>
</evidence>
<dbReference type="InterPro" id="IPR014721">
    <property type="entry name" value="Ribsml_uS5_D2-typ_fold_subgr"/>
</dbReference>
<feature type="compositionally biased region" description="Basic residues" evidence="17">
    <location>
        <begin position="23"/>
        <end position="38"/>
    </location>
</feature>
<dbReference type="InterPro" id="IPR020568">
    <property type="entry name" value="Ribosomal_Su5_D2-typ_SF"/>
</dbReference>
<dbReference type="InterPro" id="IPR013506">
    <property type="entry name" value="Topo_IIA_bsu_dom2"/>
</dbReference>
<dbReference type="CDD" id="cd03365">
    <property type="entry name" value="TOPRIM_TopoIIA"/>
    <property type="match status" value="1"/>
</dbReference>
<dbReference type="InterPro" id="IPR013759">
    <property type="entry name" value="Topo_IIA_B_C"/>
</dbReference>
<dbReference type="InterPro" id="IPR001154">
    <property type="entry name" value="TopoII_euk"/>
</dbReference>
<proteinExistence type="inferred from homology"/>
<feature type="region of interest" description="Disordered" evidence="17">
    <location>
        <begin position="1"/>
        <end position="101"/>
    </location>
</feature>
<evidence type="ECO:0000256" key="16">
    <source>
        <dbReference type="RuleBase" id="RU362094"/>
    </source>
</evidence>
<evidence type="ECO:0000313" key="21">
    <source>
        <dbReference type="Proteomes" id="UP000298138"/>
    </source>
</evidence>
<evidence type="ECO:0000256" key="4">
    <source>
        <dbReference type="ARBA" id="ARBA00011080"/>
    </source>
</evidence>
<feature type="domain" description="Toprim" evidence="18">
    <location>
        <begin position="530"/>
        <end position="645"/>
    </location>
</feature>
<keyword evidence="10" id="KW-0460">Magnesium</keyword>
<dbReference type="InterPro" id="IPR013757">
    <property type="entry name" value="Topo_IIA_A_a_sf"/>
</dbReference>
<dbReference type="InterPro" id="IPR003594">
    <property type="entry name" value="HATPase_dom"/>
</dbReference>
<dbReference type="Pfam" id="PF16898">
    <property type="entry name" value="TOPRIM_C"/>
    <property type="match status" value="1"/>
</dbReference>
<evidence type="ECO:0000256" key="2">
    <source>
        <dbReference type="ARBA" id="ARBA00001913"/>
    </source>
</evidence>
<dbReference type="AlphaFoldDB" id="A0A4S2N3G2"/>
<dbReference type="FunFam" id="3.40.50.670:FF:000001">
    <property type="entry name" value="DNA topoisomerase 2"/>
    <property type="match status" value="2"/>
</dbReference>
<dbReference type="GO" id="GO:0000712">
    <property type="term" value="P:resolution of meiotic recombination intermediates"/>
    <property type="evidence" value="ECO:0007669"/>
    <property type="project" value="TreeGrafter"/>
</dbReference>
<dbReference type="GO" id="GO:0003918">
    <property type="term" value="F:DNA topoisomerase type II (double strand cut, ATP-hydrolyzing) activity"/>
    <property type="evidence" value="ECO:0007669"/>
    <property type="project" value="UniProtKB-UniRule"/>
</dbReference>
<dbReference type="Pfam" id="PF00521">
    <property type="entry name" value="DNA_topoisoIV"/>
    <property type="match status" value="1"/>
</dbReference>
<dbReference type="SMART" id="SM00433">
    <property type="entry name" value="TOP2c"/>
    <property type="match status" value="1"/>
</dbReference>
<dbReference type="GO" id="GO:0006265">
    <property type="term" value="P:DNA topological change"/>
    <property type="evidence" value="ECO:0007669"/>
    <property type="project" value="UniProtKB-UniRule"/>
</dbReference>
<dbReference type="InterPro" id="IPR036890">
    <property type="entry name" value="HATPase_C_sf"/>
</dbReference>
<dbReference type="Pfam" id="PF01751">
    <property type="entry name" value="Toprim"/>
    <property type="match status" value="1"/>
</dbReference>
<dbReference type="FunCoup" id="A0A4S2N3G2">
    <property type="interactions" value="1164"/>
</dbReference>
<name>A0A4S2N3G2_9PEZI</name>
<dbReference type="OrthoDB" id="276498at2759"/>
<keyword evidence="13 15" id="KW-0413">Isomerase</keyword>
<dbReference type="Gene3D" id="3.40.50.670">
    <property type="match status" value="1"/>
</dbReference>
<evidence type="ECO:0000256" key="1">
    <source>
        <dbReference type="ARBA" id="ARBA00000185"/>
    </source>
</evidence>
<protein>
    <recommendedName>
        <fullName evidence="6 16">DNA topoisomerase 2</fullName>
        <ecNumber evidence="5 16">5.6.2.2</ecNumber>
    </recommendedName>
</protein>
<keyword evidence="12 15" id="KW-0238">DNA-binding</keyword>
<dbReference type="GO" id="GO:0003677">
    <property type="term" value="F:DNA binding"/>
    <property type="evidence" value="ECO:0007669"/>
    <property type="project" value="UniProtKB-UniRule"/>
</dbReference>
<keyword evidence="11 15" id="KW-0799">Topoisomerase</keyword>
<dbReference type="InterPro" id="IPR031660">
    <property type="entry name" value="TOPRIM_C"/>
</dbReference>
<sequence length="1195" mass="135290">MSESGSDFGGDSDASSVFEPVKPKKTAPKKAVAKPKKRAVPDSDDDLDADVTLDGTPPANKRQKVTAAAGKKKAAAKSLKSKKNEADEDEDEDENRPVEDYEIQEKYKTLNLREFILQRPDTHAGSMNPTEGDKPLWVIDNEGEMQLKNFSHIPVLYKCIDEVLVNAADNKVKHSDKMTWLKVTFDRKENVISICNNGPGIPIKMDDDMDMYNPQLVFGELMASSNFDDEMKKITGGRNGVGAKIANIFSTEFSIETQDNKHRYRQTWRNNMSEFDKPKITTAKGEQYTKVTWKPDLARFKIPEMDEDFEAFVHRRVVDMSATLGTKTYWNGDLIKKPRNFKQYCEMYIKALHKLEDEAEKKMELVFSSINEYWEIGFACSNGTAQQISFVNNIATTSGGTHVDYIANQLVTKINEVVKKKNKAAKVGPAQIKNHLFLFVNAKIVNPEFDSQSKIRLVSRPANFGSKCELPEDFIKKVLKSQVVTNILESATVKADKAAKRTDGSGRRSRIHNANLTDANLAGTKNGHLCTLILTEGLSAMGLALAGISAINGRDRFGVFPLRGKVLNVRDASHDQIMKNAEITAIKQILGLQHKKEYTSTKELRYGHIMIMTDQDHDGSHIKGLLINFFETSFPSLLRIPNFLIEFITPIVKVYKGNIKKPSQAVTFFTMPEYEYWKEHVRAGSGWKHKYFKGLGTSDGEDAKVYFSDLDKHLKEFDTMDPDGRKLIELAFAKTKADERKEWLRQYVPGTYIDHTVDRIKYTEFVNKELILFSIADCARSIPSVVDGLKPGQRKIIYAAFKKNLKTELKVAQLSGYVSEHTGYLHGEASLQGTITNMAQIFVGANNVNLLEPSGNFGSRISGGKDAASARYIFTSLSPFTRKVIPEQDDRLLEYNDDDGMRIEPKWYCPVVPMILVNGADGIGTGWSTSIPSYNPEDIVANIRRLLKGEEVEPMSPWFRGWTGQMERLSEHKFKFTGTIRQIDALTVEVTELPIRMWTQQFKEKLEDIIKAEKTPSWIKDYVDYNSPTKVHFIITLNSEKDMQEALAEGLENRFKLTSTITTTNLVAFDPEGRIKRYTSVEEILEEFYLLRLRYYQMRKDRLLVDLNAELEKLSHQARFIKMVVEGKLILSNRPSKLVAQDLKKNNFPTYSKKKEAEMAGEVEPTVEEDEEVEAEGEASVSGYDYLLKKKPSAS</sequence>
<comment type="subunit">
    <text evidence="16">Homodimer.</text>
</comment>
<dbReference type="InterPro" id="IPR006171">
    <property type="entry name" value="TOPRIM_dom"/>
</dbReference>
<dbReference type="STRING" id="341454.A0A4S2N3G2"/>
<evidence type="ECO:0000256" key="7">
    <source>
        <dbReference type="ARBA" id="ARBA00022723"/>
    </source>
</evidence>
<dbReference type="Gene3D" id="3.30.1490.30">
    <property type="match status" value="1"/>
</dbReference>
<dbReference type="InterPro" id="IPR050634">
    <property type="entry name" value="DNA_Topoisomerase_II"/>
</dbReference>
<evidence type="ECO:0000256" key="9">
    <source>
        <dbReference type="ARBA" id="ARBA00022840"/>
    </source>
</evidence>
<dbReference type="PRINTS" id="PR01158">
    <property type="entry name" value="TOPISMRASEII"/>
</dbReference>
<evidence type="ECO:0000256" key="10">
    <source>
        <dbReference type="ARBA" id="ARBA00022842"/>
    </source>
</evidence>
<dbReference type="Proteomes" id="UP000298138">
    <property type="component" value="Unassembled WGS sequence"/>
</dbReference>
<dbReference type="Gene3D" id="3.90.199.10">
    <property type="entry name" value="Topoisomerase II, domain 5"/>
    <property type="match status" value="1"/>
</dbReference>
<dbReference type="SUPFAM" id="SSF56719">
    <property type="entry name" value="Type II DNA topoisomerase"/>
    <property type="match status" value="1"/>
</dbReference>
<comment type="cofactor">
    <cofactor evidence="2">
        <name>Ca(2+)</name>
        <dbReference type="ChEBI" id="CHEBI:29108"/>
    </cofactor>
</comment>
<dbReference type="InterPro" id="IPR001241">
    <property type="entry name" value="Topo_IIA"/>
</dbReference>
<dbReference type="InterPro" id="IPR013760">
    <property type="entry name" value="Topo_IIA-like_dom_sf"/>
</dbReference>
<dbReference type="PANTHER" id="PTHR10169:SF38">
    <property type="entry name" value="DNA TOPOISOMERASE 2"/>
    <property type="match status" value="1"/>
</dbReference>
<feature type="compositionally biased region" description="Basic residues" evidence="17">
    <location>
        <begin position="70"/>
        <end position="81"/>
    </location>
</feature>
<evidence type="ECO:0000256" key="8">
    <source>
        <dbReference type="ARBA" id="ARBA00022741"/>
    </source>
</evidence>
<dbReference type="FunFam" id="3.30.1490.30:FF:000001">
    <property type="entry name" value="DNA topoisomerase 2"/>
    <property type="match status" value="1"/>
</dbReference>
<keyword evidence="7" id="KW-0479">Metal-binding</keyword>
<dbReference type="GO" id="GO:0000819">
    <property type="term" value="P:sister chromatid segregation"/>
    <property type="evidence" value="ECO:0007669"/>
    <property type="project" value="TreeGrafter"/>
</dbReference>
<dbReference type="Gene3D" id="1.10.268.10">
    <property type="entry name" value="Topoisomerase, domain 3"/>
    <property type="match status" value="1"/>
</dbReference>
<feature type="compositionally biased region" description="Acidic residues" evidence="17">
    <location>
        <begin position="1159"/>
        <end position="1177"/>
    </location>
</feature>
<dbReference type="InParanoid" id="A0A4S2N3G2"/>
<dbReference type="Gene3D" id="3.30.230.10">
    <property type="match status" value="1"/>
</dbReference>
<dbReference type="EC" id="5.6.2.2" evidence="5 16"/>
<gene>
    <name evidence="20" type="ORF">EX30DRAFT_88351</name>
</gene>
<dbReference type="SMART" id="SM00434">
    <property type="entry name" value="TOP4c"/>
    <property type="match status" value="1"/>
</dbReference>
<comment type="similarity">
    <text evidence="4 16">Belongs to the type II topoisomerase family.</text>
</comment>
<evidence type="ECO:0000256" key="17">
    <source>
        <dbReference type="SAM" id="MobiDB-lite"/>
    </source>
</evidence>
<accession>A0A4S2N3G2</accession>
<dbReference type="Gene3D" id="3.30.1360.40">
    <property type="match status" value="1"/>
</dbReference>
<evidence type="ECO:0000259" key="19">
    <source>
        <dbReference type="PROSITE" id="PS52040"/>
    </source>
</evidence>